<evidence type="ECO:0000313" key="2">
    <source>
        <dbReference type="WBParaSite" id="L893_g20606.t1"/>
    </source>
</evidence>
<dbReference type="Proteomes" id="UP000095287">
    <property type="component" value="Unplaced"/>
</dbReference>
<organism evidence="1 2">
    <name type="scientific">Steinernema glaseri</name>
    <dbReference type="NCBI Taxonomy" id="37863"/>
    <lineage>
        <taxon>Eukaryota</taxon>
        <taxon>Metazoa</taxon>
        <taxon>Ecdysozoa</taxon>
        <taxon>Nematoda</taxon>
        <taxon>Chromadorea</taxon>
        <taxon>Rhabditida</taxon>
        <taxon>Tylenchina</taxon>
        <taxon>Panagrolaimomorpha</taxon>
        <taxon>Strongyloidoidea</taxon>
        <taxon>Steinernematidae</taxon>
        <taxon>Steinernema</taxon>
    </lineage>
</organism>
<sequence>MARPWPEWAIRFPSGQQIKRTSRNNSYLYRQVEEEERYLKTEKVSSIPFQIFPDDYDGQSSYEPRWRCYGGVETFGSEPNVPLSRGFRFECSHIWLHFTSLASHHPWRTPGSRGTTKDARNVPLLVLFPAWSAEVPARDLLWLISYGLLRGLLCQSGSSGNTWEPRKEPSRDMLWLVSYGLLRGLLCQSGSSGNTWEPRSNKRPKCPQRNTSLTKRAHLSPRDRINILGFMDNYWNKKDKREQKREAKLPTLTSQNQMVSDAVLFCASSLPYLDRLLQPLQRKGPQNMDNIASPHYSRELAPRYANSLRRDDARLAPLAPNLAPIGRNQPSPSNTLTPPLIVHSGCCGVLHTDTNKYILTASHSRQCAYICLVIVFILFCALC</sequence>
<accession>A0A1I7YX43</accession>
<dbReference type="AlphaFoldDB" id="A0A1I7YX43"/>
<evidence type="ECO:0000313" key="1">
    <source>
        <dbReference type="Proteomes" id="UP000095287"/>
    </source>
</evidence>
<proteinExistence type="predicted"/>
<dbReference type="WBParaSite" id="L893_g20606.t1">
    <property type="protein sequence ID" value="L893_g20606.t1"/>
    <property type="gene ID" value="L893_g20606"/>
</dbReference>
<name>A0A1I7YX43_9BILA</name>
<protein>
    <submittedName>
        <fullName evidence="2">Uncharacterized protein</fullName>
    </submittedName>
</protein>
<reference evidence="2" key="1">
    <citation type="submission" date="2016-11" db="UniProtKB">
        <authorList>
            <consortium name="WormBaseParasite"/>
        </authorList>
    </citation>
    <scope>IDENTIFICATION</scope>
</reference>
<keyword evidence="1" id="KW-1185">Reference proteome</keyword>